<name>A0ACB9DJU6_ARCLA</name>
<dbReference type="Proteomes" id="UP001055879">
    <property type="component" value="Linkage Group LG03"/>
</dbReference>
<protein>
    <submittedName>
        <fullName evidence="1">Uncharacterized protein</fullName>
    </submittedName>
</protein>
<reference evidence="2" key="1">
    <citation type="journal article" date="2022" name="Mol. Ecol. Resour.">
        <title>The genomes of chicory, endive, great burdock and yacon provide insights into Asteraceae palaeo-polyploidization history and plant inulin production.</title>
        <authorList>
            <person name="Fan W."/>
            <person name="Wang S."/>
            <person name="Wang H."/>
            <person name="Wang A."/>
            <person name="Jiang F."/>
            <person name="Liu H."/>
            <person name="Zhao H."/>
            <person name="Xu D."/>
            <person name="Zhang Y."/>
        </authorList>
    </citation>
    <scope>NUCLEOTIDE SEQUENCE [LARGE SCALE GENOMIC DNA]</scope>
    <source>
        <strain evidence="2">cv. Niubang</strain>
    </source>
</reference>
<organism evidence="1 2">
    <name type="scientific">Arctium lappa</name>
    <name type="common">Greater burdock</name>
    <name type="synonym">Lappa major</name>
    <dbReference type="NCBI Taxonomy" id="4217"/>
    <lineage>
        <taxon>Eukaryota</taxon>
        <taxon>Viridiplantae</taxon>
        <taxon>Streptophyta</taxon>
        <taxon>Embryophyta</taxon>
        <taxon>Tracheophyta</taxon>
        <taxon>Spermatophyta</taxon>
        <taxon>Magnoliopsida</taxon>
        <taxon>eudicotyledons</taxon>
        <taxon>Gunneridae</taxon>
        <taxon>Pentapetalae</taxon>
        <taxon>asterids</taxon>
        <taxon>campanulids</taxon>
        <taxon>Asterales</taxon>
        <taxon>Asteraceae</taxon>
        <taxon>Carduoideae</taxon>
        <taxon>Cardueae</taxon>
        <taxon>Arctiinae</taxon>
        <taxon>Arctium</taxon>
    </lineage>
</organism>
<evidence type="ECO:0000313" key="2">
    <source>
        <dbReference type="Proteomes" id="UP001055879"/>
    </source>
</evidence>
<gene>
    <name evidence="1" type="ORF">L6452_09182</name>
</gene>
<sequence>MSWRRAKTSGWAAFDPKKQQKEVIDNETHNHPYPPISSNISTWDHCQNRSRNGDLTGRSFSSVLAHSASVPNMMASEDSRSPLYVATIRNDPNLVAVRDGPDQVHAHTLVENSQIERMTAKYIESDVCKLYEKLKELHPWANKNIIEDIVTAVDNDIDKASALLREMASPGRLPEKKESEFEDNIEEYLDSSRLENTSPHCGETTTFPESTQVSQSSLAIKNDEPSDDHASGKVFLDDNDALGPIMDRLSRIPVEPEWEDDDMYLMHRKEAIRAMRLASRHSKAATEAYLRRDHAAAQEFSVKAQEEWRTSEKLNANAAKEILAIRNCENDDWKLDLHGLHAAEAVQVLLEHLLKIESQVSRTHSKKPDKTNLKVRSTQATSLESVNPGTEKSDIQQQASRPRLLEVITGKGSHSQGPAALPVAIKNFLSEKGYYYYEARIGVITVQPKFRQLSTALLSR</sequence>
<comment type="caution">
    <text evidence="1">The sequence shown here is derived from an EMBL/GenBank/DDBJ whole genome shotgun (WGS) entry which is preliminary data.</text>
</comment>
<keyword evidence="2" id="KW-1185">Reference proteome</keyword>
<evidence type="ECO:0000313" key="1">
    <source>
        <dbReference type="EMBL" id="KAI3746743.1"/>
    </source>
</evidence>
<accession>A0ACB9DJU6</accession>
<proteinExistence type="predicted"/>
<dbReference type="EMBL" id="CM042049">
    <property type="protein sequence ID" value="KAI3746743.1"/>
    <property type="molecule type" value="Genomic_DNA"/>
</dbReference>
<reference evidence="1 2" key="2">
    <citation type="journal article" date="2022" name="Mol. Ecol. Resour.">
        <title>The genomes of chicory, endive, great burdock and yacon provide insights into Asteraceae paleo-polyploidization history and plant inulin production.</title>
        <authorList>
            <person name="Fan W."/>
            <person name="Wang S."/>
            <person name="Wang H."/>
            <person name="Wang A."/>
            <person name="Jiang F."/>
            <person name="Liu H."/>
            <person name="Zhao H."/>
            <person name="Xu D."/>
            <person name="Zhang Y."/>
        </authorList>
    </citation>
    <scope>NUCLEOTIDE SEQUENCE [LARGE SCALE GENOMIC DNA]</scope>
    <source>
        <strain evidence="2">cv. Niubang</strain>
    </source>
</reference>